<evidence type="ECO:0000256" key="6">
    <source>
        <dbReference type="ARBA" id="ARBA00022840"/>
    </source>
</evidence>
<proteinExistence type="inferred from homology"/>
<dbReference type="Proteomes" id="UP001371305">
    <property type="component" value="Unassembled WGS sequence"/>
</dbReference>
<dbReference type="PANTHER" id="PTHR30042:SF2">
    <property type="entry name" value="POTASSIUM-TRANSPORTING ATPASE KDPC SUBUNIT"/>
    <property type="match status" value="1"/>
</dbReference>
<keyword evidence="4 11" id="KW-0812">Transmembrane</keyword>
<keyword evidence="3 11" id="KW-0633">Potassium transport</keyword>
<dbReference type="HAMAP" id="MF_00276">
    <property type="entry name" value="KdpC"/>
    <property type="match status" value="1"/>
</dbReference>
<dbReference type="PANTHER" id="PTHR30042">
    <property type="entry name" value="POTASSIUM-TRANSPORTING ATPASE C CHAIN"/>
    <property type="match status" value="1"/>
</dbReference>
<keyword evidence="13" id="KW-1185">Reference proteome</keyword>
<keyword evidence="10 11" id="KW-0472">Membrane</keyword>
<evidence type="ECO:0000256" key="2">
    <source>
        <dbReference type="ARBA" id="ARBA00022475"/>
    </source>
</evidence>
<evidence type="ECO:0000256" key="5">
    <source>
        <dbReference type="ARBA" id="ARBA00022741"/>
    </source>
</evidence>
<sequence>MNSFVSQLRGAVVSTVVLAAVTCGAYPLIVTGISRAAFKDKADGSLIRDKSGQVIGSSLLGQNFTGDKYFHPRPSAAGANGYDATSSSGTNLGPTSQKLADQIKERVAAYRTTNGLPADQAVPADAVTASGSGLDPHISPANADLQATRVAKARNLPVEKVRELIQAHTDSPDLGILGDPGVHVLKLNLALDELSR</sequence>
<comment type="subunit">
    <text evidence="11">The system is composed of three essential subunits: KdpA, KdpB and KdpC.</text>
</comment>
<keyword evidence="5 11" id="KW-0547">Nucleotide-binding</keyword>
<comment type="subcellular location">
    <subcellularLocation>
        <location evidence="11">Cell membrane</location>
        <topology evidence="11">Single-pass membrane protein</topology>
    </subcellularLocation>
</comment>
<comment type="function">
    <text evidence="11">Part of the high-affinity ATP-driven potassium transport (or Kdp) system, which catalyzes the hydrolysis of ATP coupled with the electrogenic transport of potassium into the cytoplasm. This subunit acts as a catalytic chaperone that increases the ATP-binding affinity of the ATP-hydrolyzing subunit KdpB by the formation of a transient KdpB/KdpC/ATP ternary complex.</text>
</comment>
<evidence type="ECO:0000256" key="8">
    <source>
        <dbReference type="ARBA" id="ARBA00022989"/>
    </source>
</evidence>
<comment type="caution">
    <text evidence="12">The sequence shown here is derived from an EMBL/GenBank/DDBJ whole genome shotgun (WGS) entry which is preliminary data.</text>
</comment>
<evidence type="ECO:0000313" key="12">
    <source>
        <dbReference type="EMBL" id="MEK7948998.1"/>
    </source>
</evidence>
<keyword evidence="8 11" id="KW-1133">Transmembrane helix</keyword>
<evidence type="ECO:0000256" key="9">
    <source>
        <dbReference type="ARBA" id="ARBA00023065"/>
    </source>
</evidence>
<protein>
    <recommendedName>
        <fullName evidence="11">Potassium-transporting ATPase KdpC subunit</fullName>
    </recommendedName>
    <alternativeName>
        <fullName evidence="11">ATP phosphohydrolase [potassium-transporting] C chain</fullName>
    </alternativeName>
    <alternativeName>
        <fullName evidence="11">Potassium-binding and translocating subunit C</fullName>
    </alternativeName>
    <alternativeName>
        <fullName evidence="11">Potassium-translocating ATPase C chain</fullName>
    </alternativeName>
</protein>
<dbReference type="RefSeq" id="WP_341402360.1">
    <property type="nucleotide sequence ID" value="NZ_JBBUKT010000001.1"/>
</dbReference>
<dbReference type="PIRSF" id="PIRSF001296">
    <property type="entry name" value="K_ATPase_KdpC"/>
    <property type="match status" value="1"/>
</dbReference>
<gene>
    <name evidence="11 12" type="primary">kdpC</name>
    <name evidence="12" type="ORF">WKV53_00745</name>
</gene>
<reference evidence="12 13" key="1">
    <citation type="submission" date="2024-04" db="EMBL/GenBank/DDBJ databases">
        <title>Luteolibacter sp. isolated from soil.</title>
        <authorList>
            <person name="An J."/>
        </authorList>
    </citation>
    <scope>NUCLEOTIDE SEQUENCE [LARGE SCALE GENOMIC DNA]</scope>
    <source>
        <strain evidence="12 13">Y139</strain>
    </source>
</reference>
<organism evidence="12 13">
    <name type="scientific">Luteolibacter soli</name>
    <dbReference type="NCBI Taxonomy" id="3135280"/>
    <lineage>
        <taxon>Bacteria</taxon>
        <taxon>Pseudomonadati</taxon>
        <taxon>Verrucomicrobiota</taxon>
        <taxon>Verrucomicrobiia</taxon>
        <taxon>Verrucomicrobiales</taxon>
        <taxon>Verrucomicrobiaceae</taxon>
        <taxon>Luteolibacter</taxon>
    </lineage>
</organism>
<accession>A0ABU9AN71</accession>
<evidence type="ECO:0000256" key="4">
    <source>
        <dbReference type="ARBA" id="ARBA00022692"/>
    </source>
</evidence>
<keyword evidence="1 11" id="KW-0813">Transport</keyword>
<keyword evidence="6 11" id="KW-0067">ATP-binding</keyword>
<evidence type="ECO:0000256" key="10">
    <source>
        <dbReference type="ARBA" id="ARBA00023136"/>
    </source>
</evidence>
<evidence type="ECO:0000256" key="11">
    <source>
        <dbReference type="HAMAP-Rule" id="MF_00276"/>
    </source>
</evidence>
<comment type="similarity">
    <text evidence="11">Belongs to the KdpC family.</text>
</comment>
<dbReference type="InterPro" id="IPR003820">
    <property type="entry name" value="KdpC"/>
</dbReference>
<evidence type="ECO:0000256" key="7">
    <source>
        <dbReference type="ARBA" id="ARBA00022958"/>
    </source>
</evidence>
<keyword evidence="9 11" id="KW-0406">Ion transport</keyword>
<evidence type="ECO:0000256" key="1">
    <source>
        <dbReference type="ARBA" id="ARBA00022448"/>
    </source>
</evidence>
<evidence type="ECO:0000256" key="3">
    <source>
        <dbReference type="ARBA" id="ARBA00022538"/>
    </source>
</evidence>
<dbReference type="NCBIfam" id="NF001454">
    <property type="entry name" value="PRK00315.1"/>
    <property type="match status" value="1"/>
</dbReference>
<keyword evidence="7 11" id="KW-0630">Potassium</keyword>
<dbReference type="NCBIfam" id="TIGR00681">
    <property type="entry name" value="kdpC"/>
    <property type="match status" value="1"/>
</dbReference>
<dbReference type="EMBL" id="JBBUKT010000001">
    <property type="protein sequence ID" value="MEK7948998.1"/>
    <property type="molecule type" value="Genomic_DNA"/>
</dbReference>
<name>A0ABU9AN71_9BACT</name>
<keyword evidence="2 11" id="KW-1003">Cell membrane</keyword>
<dbReference type="Pfam" id="PF02669">
    <property type="entry name" value="KdpC"/>
    <property type="match status" value="1"/>
</dbReference>
<evidence type="ECO:0000313" key="13">
    <source>
        <dbReference type="Proteomes" id="UP001371305"/>
    </source>
</evidence>